<name>A0A7C3PMG2_9CYAN</name>
<reference evidence="2" key="1">
    <citation type="journal article" date="2020" name="mSystems">
        <title>Genome- and Community-Level Interaction Insights into Carbon Utilization and Element Cycling Functions of Hydrothermarchaeota in Hydrothermal Sediment.</title>
        <authorList>
            <person name="Zhou Z."/>
            <person name="Liu Y."/>
            <person name="Xu W."/>
            <person name="Pan J."/>
            <person name="Luo Z.H."/>
            <person name="Li M."/>
        </authorList>
    </citation>
    <scope>NUCLEOTIDE SEQUENCE [LARGE SCALE GENOMIC DNA]</scope>
    <source>
        <strain evidence="2">SpSt-418</strain>
    </source>
</reference>
<protein>
    <submittedName>
        <fullName evidence="2">YlxR family protein</fullName>
    </submittedName>
</protein>
<dbReference type="InterPro" id="IPR035931">
    <property type="entry name" value="YlxR-like_sf"/>
</dbReference>
<evidence type="ECO:0000259" key="1">
    <source>
        <dbReference type="Pfam" id="PF04296"/>
    </source>
</evidence>
<evidence type="ECO:0000313" key="2">
    <source>
        <dbReference type="EMBL" id="HFM96621.1"/>
    </source>
</evidence>
<feature type="domain" description="YlxR" evidence="1">
    <location>
        <begin position="6"/>
        <end position="78"/>
    </location>
</feature>
<dbReference type="SUPFAM" id="SSF64376">
    <property type="entry name" value="YlxR-like"/>
    <property type="match status" value="1"/>
</dbReference>
<dbReference type="PANTHER" id="PTHR34215:SF1">
    <property type="entry name" value="YLXR DOMAIN-CONTAINING PROTEIN"/>
    <property type="match status" value="1"/>
</dbReference>
<dbReference type="AlphaFoldDB" id="A0A7C3PMG2"/>
<dbReference type="PANTHER" id="PTHR34215">
    <property type="entry name" value="BLL0784 PROTEIN"/>
    <property type="match status" value="1"/>
</dbReference>
<dbReference type="Gene3D" id="3.30.1230.10">
    <property type="entry name" value="YlxR-like"/>
    <property type="match status" value="1"/>
</dbReference>
<dbReference type="InterPro" id="IPR007393">
    <property type="entry name" value="YlxR_dom"/>
</dbReference>
<comment type="caution">
    <text evidence="2">The sequence shown here is derived from an EMBL/GenBank/DDBJ whole genome shotgun (WGS) entry which is preliminary data.</text>
</comment>
<proteinExistence type="predicted"/>
<dbReference type="EMBL" id="DSRU01000039">
    <property type="protein sequence ID" value="HFM96621.1"/>
    <property type="molecule type" value="Genomic_DNA"/>
</dbReference>
<dbReference type="InterPro" id="IPR037465">
    <property type="entry name" value="YlxR"/>
</dbReference>
<dbReference type="Pfam" id="PF04296">
    <property type="entry name" value="YlxR"/>
    <property type="match status" value="1"/>
</dbReference>
<sequence length="91" mass="10571">MKPNYRRCVSCRKVGPKSEFWRLVRQHPSHTIQLDEGMGRSVYLCPQAECLKAAQRKDRLGRSLKTSVPQAIYERLWQRLATVENPKSSLT</sequence>
<organism evidence="2">
    <name type="scientific">Oscillatoriales cyanobacterium SpSt-418</name>
    <dbReference type="NCBI Taxonomy" id="2282169"/>
    <lineage>
        <taxon>Bacteria</taxon>
        <taxon>Bacillati</taxon>
        <taxon>Cyanobacteriota</taxon>
        <taxon>Cyanophyceae</taxon>
        <taxon>Oscillatoriophycideae</taxon>
        <taxon>Oscillatoriales</taxon>
    </lineage>
</organism>
<accession>A0A7C3PMG2</accession>
<gene>
    <name evidence="2" type="ORF">ENR64_02440</name>
</gene>